<dbReference type="InterPro" id="IPR036291">
    <property type="entry name" value="NAD(P)-bd_dom_sf"/>
</dbReference>
<evidence type="ECO:0000256" key="3">
    <source>
        <dbReference type="RuleBase" id="RU000363"/>
    </source>
</evidence>
<dbReference type="CDD" id="cd05374">
    <property type="entry name" value="17beta-HSD-like_SDR_c"/>
    <property type="match status" value="1"/>
</dbReference>
<evidence type="ECO:0000313" key="5">
    <source>
        <dbReference type="EMBL" id="CAK5280976.1"/>
    </source>
</evidence>
<name>A0AAD2K741_9AGAR</name>
<dbReference type="PANTHER" id="PTHR43976">
    <property type="entry name" value="SHORT CHAIN DEHYDROGENASE"/>
    <property type="match status" value="1"/>
</dbReference>
<reference evidence="5" key="1">
    <citation type="submission" date="2023-11" db="EMBL/GenBank/DDBJ databases">
        <authorList>
            <person name="De Vega J J."/>
            <person name="De Vega J J."/>
        </authorList>
    </citation>
    <scope>NUCLEOTIDE SEQUENCE</scope>
</reference>
<proteinExistence type="inferred from homology"/>
<keyword evidence="2" id="KW-0560">Oxidoreductase</keyword>
<dbReference type="Proteomes" id="UP001295794">
    <property type="component" value="Unassembled WGS sequence"/>
</dbReference>
<organism evidence="5 6">
    <name type="scientific">Mycena citricolor</name>
    <dbReference type="NCBI Taxonomy" id="2018698"/>
    <lineage>
        <taxon>Eukaryota</taxon>
        <taxon>Fungi</taxon>
        <taxon>Dikarya</taxon>
        <taxon>Basidiomycota</taxon>
        <taxon>Agaricomycotina</taxon>
        <taxon>Agaricomycetes</taxon>
        <taxon>Agaricomycetidae</taxon>
        <taxon>Agaricales</taxon>
        <taxon>Marasmiineae</taxon>
        <taxon>Mycenaceae</taxon>
        <taxon>Mycena</taxon>
    </lineage>
</organism>
<dbReference type="EMBL" id="CAVNYO010000441">
    <property type="protein sequence ID" value="CAK5280976.1"/>
    <property type="molecule type" value="Genomic_DNA"/>
</dbReference>
<dbReference type="Gene3D" id="3.40.50.720">
    <property type="entry name" value="NAD(P)-binding Rossmann-like Domain"/>
    <property type="match status" value="1"/>
</dbReference>
<dbReference type="InterPro" id="IPR051911">
    <property type="entry name" value="SDR_oxidoreductase"/>
</dbReference>
<dbReference type="AlphaFoldDB" id="A0AAD2K741"/>
<keyword evidence="6" id="KW-1185">Reference proteome</keyword>
<dbReference type="Pfam" id="PF00106">
    <property type="entry name" value="adh_short"/>
    <property type="match status" value="1"/>
</dbReference>
<dbReference type="GO" id="GO:0016491">
    <property type="term" value="F:oxidoreductase activity"/>
    <property type="evidence" value="ECO:0007669"/>
    <property type="project" value="UniProtKB-KW"/>
</dbReference>
<evidence type="ECO:0000313" key="4">
    <source>
        <dbReference type="EMBL" id="CAK5279285.1"/>
    </source>
</evidence>
<evidence type="ECO:0000256" key="1">
    <source>
        <dbReference type="ARBA" id="ARBA00006484"/>
    </source>
</evidence>
<dbReference type="SUPFAM" id="SSF51735">
    <property type="entry name" value="NAD(P)-binding Rossmann-fold domains"/>
    <property type="match status" value="1"/>
</dbReference>
<comment type="similarity">
    <text evidence="1 3">Belongs to the short-chain dehydrogenases/reductases (SDR) family.</text>
</comment>
<dbReference type="InterPro" id="IPR002347">
    <property type="entry name" value="SDR_fam"/>
</dbReference>
<protein>
    <recommendedName>
        <fullName evidence="7">NAD(P)-binding protein</fullName>
    </recommendedName>
</protein>
<gene>
    <name evidence="4" type="ORF">MYCIT1_LOCUS29227</name>
    <name evidence="5" type="ORF">MYCIT1_LOCUS31756</name>
</gene>
<accession>A0AAD2K741</accession>
<dbReference type="EMBL" id="CAVNYO010000436">
    <property type="protein sequence ID" value="CAK5279285.1"/>
    <property type="molecule type" value="Genomic_DNA"/>
</dbReference>
<evidence type="ECO:0000256" key="2">
    <source>
        <dbReference type="ARBA" id="ARBA00023002"/>
    </source>
</evidence>
<comment type="caution">
    <text evidence="5">The sequence shown here is derived from an EMBL/GenBank/DDBJ whole genome shotgun (WGS) entry which is preliminary data.</text>
</comment>
<dbReference type="PRINTS" id="PR00081">
    <property type="entry name" value="GDHRDH"/>
</dbReference>
<dbReference type="PRINTS" id="PR00080">
    <property type="entry name" value="SDRFAMILY"/>
</dbReference>
<dbReference type="PANTHER" id="PTHR43976:SF16">
    <property type="entry name" value="SHORT-CHAIN DEHYDROGENASE_REDUCTASE FAMILY PROTEIN"/>
    <property type="match status" value="1"/>
</dbReference>
<evidence type="ECO:0008006" key="7">
    <source>
        <dbReference type="Google" id="ProtNLM"/>
    </source>
</evidence>
<sequence length="287" mass="30871">MTTPLVWLITGTSSGFGRALVAQVLARGDRVIATSRTVDGVRDLDGNSGDLRIMELDVTAGMDVLKSKFKQAVEFWGRIDVLVNNAGTLHTGILEEGGSALLRKQFEANVFGLLDVTNACVPHFRGLGGGTIVVIGSRSAWKTDIIGIGPYASSKAAVRALADTLSVELAPFNIRVLLVEPGAFRTNMIRLETNSDSGTRLAAYDGTRETSVRFYADRHGTQDGDPAKAMAAVVEVVKGEGRAAGKPWPSCLVLGEDADRDVREKCRTMTTHLDEWADVVQMCSFDK</sequence>
<evidence type="ECO:0000313" key="6">
    <source>
        <dbReference type="Proteomes" id="UP001295794"/>
    </source>
</evidence>